<comment type="caution">
    <text evidence="1">The sequence shown here is derived from an EMBL/GenBank/DDBJ whole genome shotgun (WGS) entry which is preliminary data.</text>
</comment>
<dbReference type="EMBL" id="LAZR01000206">
    <property type="protein sequence ID" value="KKN82087.1"/>
    <property type="molecule type" value="Genomic_DNA"/>
</dbReference>
<dbReference type="AlphaFoldDB" id="A0A0F9U451"/>
<reference evidence="1" key="1">
    <citation type="journal article" date="2015" name="Nature">
        <title>Complex archaea that bridge the gap between prokaryotes and eukaryotes.</title>
        <authorList>
            <person name="Spang A."/>
            <person name="Saw J.H."/>
            <person name="Jorgensen S.L."/>
            <person name="Zaremba-Niedzwiedzka K."/>
            <person name="Martijn J."/>
            <person name="Lind A.E."/>
            <person name="van Eijk R."/>
            <person name="Schleper C."/>
            <person name="Guy L."/>
            <person name="Ettema T.J."/>
        </authorList>
    </citation>
    <scope>NUCLEOTIDE SEQUENCE</scope>
</reference>
<proteinExistence type="predicted"/>
<gene>
    <name evidence="1" type="ORF">LCGC14_0313540</name>
</gene>
<accession>A0A0F9U451</accession>
<name>A0A0F9U451_9ZZZZ</name>
<organism evidence="1">
    <name type="scientific">marine sediment metagenome</name>
    <dbReference type="NCBI Taxonomy" id="412755"/>
    <lineage>
        <taxon>unclassified sequences</taxon>
        <taxon>metagenomes</taxon>
        <taxon>ecological metagenomes</taxon>
    </lineage>
</organism>
<protein>
    <submittedName>
        <fullName evidence="1">Uncharacterized protein</fullName>
    </submittedName>
</protein>
<sequence>MSSKIPGIVTPIERENLDSLIELPFSFYADVVDIGVILYAGRRMEAFVIPEGPITDPSGGERVRCLFVRATQQVYIVEATT</sequence>
<evidence type="ECO:0000313" key="1">
    <source>
        <dbReference type="EMBL" id="KKN82087.1"/>
    </source>
</evidence>